<accession>A0A0F9XT96</accession>
<dbReference type="PANTHER" id="PTHR30481">
    <property type="entry name" value="DNA ADENINE METHYLASE"/>
    <property type="match status" value="1"/>
</dbReference>
<evidence type="ECO:0000313" key="7">
    <source>
        <dbReference type="EMBL" id="KKO02747.1"/>
    </source>
</evidence>
<dbReference type="GO" id="GO:0006298">
    <property type="term" value="P:mismatch repair"/>
    <property type="evidence" value="ECO:0007669"/>
    <property type="project" value="TreeGrafter"/>
</dbReference>
<sequence length="281" mass="32908">MEFYSPLRYPGGKTFLADELKRILVAIGLDKPTYVEPYAGGAGVALTLLFDNRVRQIVINDLDKTIYAFWKSVTQNSERFAQKIITTPVTITEWKKQKQIYLNKNANIFEKGFATFFLNRTNRSGVMNAGPIGGKNQDGPYKINMRYNKKKLALRVRKIGKFQDRISVLNKDGIQLTRRYLNRNNTFIYLDPPYFKKGAMLYLNHYKEDDHKKLADLLNTNTNYNWVLTYDEVKKIREFYPDRMRKRLSLKYSVYDSCKIRKARELMIFSDSISRAKTAAR</sequence>
<evidence type="ECO:0000256" key="1">
    <source>
        <dbReference type="ARBA" id="ARBA00006594"/>
    </source>
</evidence>
<dbReference type="EC" id="2.1.1.72" evidence="2"/>
<dbReference type="InterPro" id="IPR012327">
    <property type="entry name" value="MeTrfase_D12"/>
</dbReference>
<dbReference type="GO" id="GO:0043565">
    <property type="term" value="F:sequence-specific DNA binding"/>
    <property type="evidence" value="ECO:0007669"/>
    <property type="project" value="TreeGrafter"/>
</dbReference>
<dbReference type="PIRSF" id="PIRSF000398">
    <property type="entry name" value="M_m6A_EcoRV"/>
    <property type="match status" value="1"/>
</dbReference>
<dbReference type="Pfam" id="PF02086">
    <property type="entry name" value="MethyltransfD12"/>
    <property type="match status" value="1"/>
</dbReference>
<keyword evidence="5" id="KW-0949">S-adenosyl-L-methionine</keyword>
<dbReference type="Gene3D" id="3.40.50.150">
    <property type="entry name" value="Vaccinia Virus protein VP39"/>
    <property type="match status" value="1"/>
</dbReference>
<dbReference type="SUPFAM" id="SSF53335">
    <property type="entry name" value="S-adenosyl-L-methionine-dependent methyltransferases"/>
    <property type="match status" value="1"/>
</dbReference>
<gene>
    <name evidence="7" type="ORF">LCGC14_0101960</name>
</gene>
<reference evidence="7" key="1">
    <citation type="journal article" date="2015" name="Nature">
        <title>Complex archaea that bridge the gap between prokaryotes and eukaryotes.</title>
        <authorList>
            <person name="Spang A."/>
            <person name="Saw J.H."/>
            <person name="Jorgensen S.L."/>
            <person name="Zaremba-Niedzwiedzka K."/>
            <person name="Martijn J."/>
            <person name="Lind A.E."/>
            <person name="van Eijk R."/>
            <person name="Schleper C."/>
            <person name="Guy L."/>
            <person name="Ettema T.J."/>
        </authorList>
    </citation>
    <scope>NUCLEOTIDE SEQUENCE</scope>
</reference>
<keyword evidence="4" id="KW-0808">Transferase</keyword>
<protein>
    <recommendedName>
        <fullName evidence="2">site-specific DNA-methyltransferase (adenine-specific)</fullName>
        <ecNumber evidence="2">2.1.1.72</ecNumber>
    </recommendedName>
</protein>
<proteinExistence type="inferred from homology"/>
<comment type="catalytic activity">
    <reaction evidence="6">
        <text>a 2'-deoxyadenosine in DNA + S-adenosyl-L-methionine = an N(6)-methyl-2'-deoxyadenosine in DNA + S-adenosyl-L-homocysteine + H(+)</text>
        <dbReference type="Rhea" id="RHEA:15197"/>
        <dbReference type="Rhea" id="RHEA-COMP:12418"/>
        <dbReference type="Rhea" id="RHEA-COMP:12419"/>
        <dbReference type="ChEBI" id="CHEBI:15378"/>
        <dbReference type="ChEBI" id="CHEBI:57856"/>
        <dbReference type="ChEBI" id="CHEBI:59789"/>
        <dbReference type="ChEBI" id="CHEBI:90615"/>
        <dbReference type="ChEBI" id="CHEBI:90616"/>
        <dbReference type="EC" id="2.1.1.72"/>
    </reaction>
</comment>
<evidence type="ECO:0000256" key="3">
    <source>
        <dbReference type="ARBA" id="ARBA00022603"/>
    </source>
</evidence>
<dbReference type="PRINTS" id="PR00505">
    <property type="entry name" value="D12N6MTFRASE"/>
</dbReference>
<dbReference type="GO" id="GO:1904047">
    <property type="term" value="F:S-adenosyl-L-methionine binding"/>
    <property type="evidence" value="ECO:0007669"/>
    <property type="project" value="TreeGrafter"/>
</dbReference>
<evidence type="ECO:0000256" key="6">
    <source>
        <dbReference type="ARBA" id="ARBA00047942"/>
    </source>
</evidence>
<evidence type="ECO:0000256" key="2">
    <source>
        <dbReference type="ARBA" id="ARBA00011900"/>
    </source>
</evidence>
<dbReference type="InterPro" id="IPR023095">
    <property type="entry name" value="Ade_MeTrfase_dom_2"/>
</dbReference>
<dbReference type="GO" id="GO:0032259">
    <property type="term" value="P:methylation"/>
    <property type="evidence" value="ECO:0007669"/>
    <property type="project" value="UniProtKB-KW"/>
</dbReference>
<dbReference type="InterPro" id="IPR012263">
    <property type="entry name" value="M_m6A_EcoRV"/>
</dbReference>
<comment type="similarity">
    <text evidence="1">Belongs to the N(4)/N(6)-methyltransferase family.</text>
</comment>
<dbReference type="GO" id="GO:0009307">
    <property type="term" value="P:DNA restriction-modification system"/>
    <property type="evidence" value="ECO:0007669"/>
    <property type="project" value="InterPro"/>
</dbReference>
<dbReference type="InterPro" id="IPR029063">
    <property type="entry name" value="SAM-dependent_MTases_sf"/>
</dbReference>
<organism evidence="7">
    <name type="scientific">marine sediment metagenome</name>
    <dbReference type="NCBI Taxonomy" id="412755"/>
    <lineage>
        <taxon>unclassified sequences</taxon>
        <taxon>metagenomes</taxon>
        <taxon>ecological metagenomes</taxon>
    </lineage>
</organism>
<dbReference type="AlphaFoldDB" id="A0A0F9XT96"/>
<comment type="caution">
    <text evidence="7">The sequence shown here is derived from an EMBL/GenBank/DDBJ whole genome shotgun (WGS) entry which is preliminary data.</text>
</comment>
<evidence type="ECO:0000256" key="4">
    <source>
        <dbReference type="ARBA" id="ARBA00022679"/>
    </source>
</evidence>
<evidence type="ECO:0000256" key="5">
    <source>
        <dbReference type="ARBA" id="ARBA00022691"/>
    </source>
</evidence>
<dbReference type="GO" id="GO:0009007">
    <property type="term" value="F:site-specific DNA-methyltransferase (adenine-specific) activity"/>
    <property type="evidence" value="ECO:0007669"/>
    <property type="project" value="UniProtKB-EC"/>
</dbReference>
<dbReference type="EMBL" id="LAZR01000029">
    <property type="protein sequence ID" value="KKO02747.1"/>
    <property type="molecule type" value="Genomic_DNA"/>
</dbReference>
<dbReference type="PANTHER" id="PTHR30481:SF2">
    <property type="entry name" value="SITE-SPECIFIC DNA-METHYLTRANSFERASE (ADENINE-SPECIFIC)"/>
    <property type="match status" value="1"/>
</dbReference>
<dbReference type="Gene3D" id="1.10.1020.10">
    <property type="entry name" value="Adenine-specific Methyltransferase, Domain 2"/>
    <property type="match status" value="1"/>
</dbReference>
<name>A0A0F9XT96_9ZZZZ</name>
<keyword evidence="3" id="KW-0489">Methyltransferase</keyword>